<evidence type="ECO:0000256" key="5">
    <source>
        <dbReference type="ARBA" id="ARBA00022605"/>
    </source>
</evidence>
<evidence type="ECO:0000256" key="15">
    <source>
        <dbReference type="SAM" id="Phobius"/>
    </source>
</evidence>
<dbReference type="InterPro" id="IPR005786">
    <property type="entry name" value="B_amino_transII"/>
</dbReference>
<keyword evidence="6 13" id="KW-0808">Transferase</keyword>
<name>A0A7R9BQN4_9CRUS</name>
<dbReference type="SUPFAM" id="SSF56752">
    <property type="entry name" value="D-aminoacid aminotransferase-like PLP-dependent enzymes"/>
    <property type="match status" value="2"/>
</dbReference>
<feature type="transmembrane region" description="Helical" evidence="15">
    <location>
        <begin position="168"/>
        <end position="187"/>
    </location>
</feature>
<evidence type="ECO:0000256" key="3">
    <source>
        <dbReference type="ARBA" id="ARBA00009320"/>
    </source>
</evidence>
<dbReference type="GO" id="GO:0005739">
    <property type="term" value="C:mitochondrion"/>
    <property type="evidence" value="ECO:0007669"/>
    <property type="project" value="TreeGrafter"/>
</dbReference>
<evidence type="ECO:0000313" key="17">
    <source>
        <dbReference type="Proteomes" id="UP000678499"/>
    </source>
</evidence>
<dbReference type="PANTHER" id="PTHR11825">
    <property type="entry name" value="SUBGROUP IIII AMINOTRANSFERASE"/>
    <property type="match status" value="1"/>
</dbReference>
<comment type="cofactor">
    <cofactor evidence="1 12">
        <name>pyridoxal 5'-phosphate</name>
        <dbReference type="ChEBI" id="CHEBI:597326"/>
    </cofactor>
</comment>
<evidence type="ECO:0000256" key="14">
    <source>
        <dbReference type="SAM" id="MobiDB-lite"/>
    </source>
</evidence>
<keyword evidence="10 15" id="KW-0472">Membrane</keyword>
<dbReference type="Gene3D" id="3.30.470.10">
    <property type="match status" value="1"/>
</dbReference>
<evidence type="ECO:0000256" key="8">
    <source>
        <dbReference type="ARBA" id="ARBA00022898"/>
    </source>
</evidence>
<keyword evidence="4 13" id="KW-0032">Aminotransferase</keyword>
<feature type="transmembrane region" description="Helical" evidence="15">
    <location>
        <begin position="246"/>
        <end position="272"/>
    </location>
</feature>
<comment type="catalytic activity">
    <reaction evidence="13">
        <text>L-isoleucine + 2-oxoglutarate = (S)-3-methyl-2-oxopentanoate + L-glutamate</text>
        <dbReference type="Rhea" id="RHEA:24801"/>
        <dbReference type="ChEBI" id="CHEBI:16810"/>
        <dbReference type="ChEBI" id="CHEBI:29985"/>
        <dbReference type="ChEBI" id="CHEBI:35146"/>
        <dbReference type="ChEBI" id="CHEBI:58045"/>
        <dbReference type="EC" id="2.6.1.42"/>
    </reaction>
</comment>
<dbReference type="InterPro" id="IPR043132">
    <property type="entry name" value="BCAT-like_C"/>
</dbReference>
<dbReference type="GO" id="GO:0022857">
    <property type="term" value="F:transmembrane transporter activity"/>
    <property type="evidence" value="ECO:0007669"/>
    <property type="project" value="InterPro"/>
</dbReference>
<comment type="subcellular location">
    <subcellularLocation>
        <location evidence="2">Membrane</location>
        <topology evidence="2">Multi-pass membrane protein</topology>
    </subcellularLocation>
</comment>
<organism evidence="16">
    <name type="scientific">Notodromas monacha</name>
    <dbReference type="NCBI Taxonomy" id="399045"/>
    <lineage>
        <taxon>Eukaryota</taxon>
        <taxon>Metazoa</taxon>
        <taxon>Ecdysozoa</taxon>
        <taxon>Arthropoda</taxon>
        <taxon>Crustacea</taxon>
        <taxon>Oligostraca</taxon>
        <taxon>Ostracoda</taxon>
        <taxon>Podocopa</taxon>
        <taxon>Podocopida</taxon>
        <taxon>Cypridocopina</taxon>
        <taxon>Cypridoidea</taxon>
        <taxon>Cyprididae</taxon>
        <taxon>Notodromas</taxon>
    </lineage>
</organism>
<dbReference type="GO" id="GO:0009099">
    <property type="term" value="P:L-valine biosynthetic process"/>
    <property type="evidence" value="ECO:0007669"/>
    <property type="project" value="TreeGrafter"/>
</dbReference>
<feature type="region of interest" description="Disordered" evidence="14">
    <location>
        <begin position="38"/>
        <end position="68"/>
    </location>
</feature>
<evidence type="ECO:0000256" key="11">
    <source>
        <dbReference type="ARBA" id="ARBA00023304"/>
    </source>
</evidence>
<dbReference type="AlphaFoldDB" id="A0A7R9BQN4"/>
<evidence type="ECO:0000256" key="7">
    <source>
        <dbReference type="ARBA" id="ARBA00022692"/>
    </source>
</evidence>
<feature type="transmembrane region" description="Helical" evidence="15">
    <location>
        <begin position="511"/>
        <end position="534"/>
    </location>
</feature>
<evidence type="ECO:0000256" key="4">
    <source>
        <dbReference type="ARBA" id="ARBA00022576"/>
    </source>
</evidence>
<dbReference type="PROSITE" id="PS01022">
    <property type="entry name" value="PTR2_1"/>
    <property type="match status" value="1"/>
</dbReference>
<evidence type="ECO:0000256" key="13">
    <source>
        <dbReference type="RuleBase" id="RU004517"/>
    </source>
</evidence>
<keyword evidence="7 15" id="KW-0812">Transmembrane</keyword>
<dbReference type="Gene3D" id="1.20.1250.20">
    <property type="entry name" value="MFS general substrate transporter like domains"/>
    <property type="match status" value="2"/>
</dbReference>
<dbReference type="FunFam" id="3.30.470.10:FF:000002">
    <property type="entry name" value="Branched-chain-amino-acid aminotransferase"/>
    <property type="match status" value="1"/>
</dbReference>
<dbReference type="OrthoDB" id="1732691at2759"/>
<evidence type="ECO:0000256" key="2">
    <source>
        <dbReference type="ARBA" id="ARBA00004141"/>
    </source>
</evidence>
<dbReference type="InterPro" id="IPR033939">
    <property type="entry name" value="BCAT_family"/>
</dbReference>
<proteinExistence type="inferred from homology"/>
<dbReference type="InterPro" id="IPR036038">
    <property type="entry name" value="Aminotransferase-like"/>
</dbReference>
<evidence type="ECO:0000256" key="9">
    <source>
        <dbReference type="ARBA" id="ARBA00022989"/>
    </source>
</evidence>
<comment type="similarity">
    <text evidence="3 13">Belongs to the class-IV pyridoxal-phosphate-dependent aminotransferase family.</text>
</comment>
<feature type="transmembrane region" description="Helical" evidence="15">
    <location>
        <begin position="71"/>
        <end position="90"/>
    </location>
</feature>
<dbReference type="Gene3D" id="3.20.10.10">
    <property type="entry name" value="D-amino Acid Aminotransferase, subunit A, domain 2"/>
    <property type="match status" value="1"/>
</dbReference>
<feature type="compositionally biased region" description="Basic and acidic residues" evidence="14">
    <location>
        <begin position="38"/>
        <end position="48"/>
    </location>
</feature>
<feature type="transmembrane region" description="Helical" evidence="15">
    <location>
        <begin position="208"/>
        <end position="226"/>
    </location>
</feature>
<dbReference type="EMBL" id="CAJPEX010001218">
    <property type="protein sequence ID" value="CAG0918544.1"/>
    <property type="molecule type" value="Genomic_DNA"/>
</dbReference>
<dbReference type="InterPro" id="IPR000109">
    <property type="entry name" value="POT_fam"/>
</dbReference>
<dbReference type="GO" id="GO:0016020">
    <property type="term" value="C:membrane"/>
    <property type="evidence" value="ECO:0007669"/>
    <property type="project" value="UniProtKB-SubCell"/>
</dbReference>
<feature type="transmembrane region" description="Helical" evidence="15">
    <location>
        <begin position="480"/>
        <end position="505"/>
    </location>
</feature>
<evidence type="ECO:0000256" key="1">
    <source>
        <dbReference type="ARBA" id="ARBA00001933"/>
    </source>
</evidence>
<dbReference type="InterPro" id="IPR018456">
    <property type="entry name" value="PTR2_symporter_CS"/>
</dbReference>
<evidence type="ECO:0000256" key="6">
    <source>
        <dbReference type="ARBA" id="ARBA00022679"/>
    </source>
</evidence>
<dbReference type="Pfam" id="PF01063">
    <property type="entry name" value="Aminotran_4"/>
    <property type="match status" value="1"/>
</dbReference>
<comment type="catalytic activity">
    <reaction evidence="13">
        <text>L-leucine + 2-oxoglutarate = 4-methyl-2-oxopentanoate + L-glutamate</text>
        <dbReference type="Rhea" id="RHEA:18321"/>
        <dbReference type="ChEBI" id="CHEBI:16810"/>
        <dbReference type="ChEBI" id="CHEBI:17865"/>
        <dbReference type="ChEBI" id="CHEBI:29985"/>
        <dbReference type="ChEBI" id="CHEBI:57427"/>
        <dbReference type="EC" id="2.6.1.42"/>
    </reaction>
</comment>
<keyword evidence="8 12" id="KW-0663">Pyridoxal phosphate</keyword>
<dbReference type="CDD" id="cd01557">
    <property type="entry name" value="BCAT_beta_family"/>
    <property type="match status" value="1"/>
</dbReference>
<keyword evidence="9 15" id="KW-1133">Transmembrane helix</keyword>
<dbReference type="EC" id="2.6.1.42" evidence="13"/>
<feature type="transmembrane region" description="Helical" evidence="15">
    <location>
        <begin position="143"/>
        <end position="162"/>
    </location>
</feature>
<dbReference type="GO" id="GO:0009098">
    <property type="term" value="P:L-leucine biosynthetic process"/>
    <property type="evidence" value="ECO:0007669"/>
    <property type="project" value="TreeGrafter"/>
</dbReference>
<sequence>MSLSAGTYGRFLIRKRSVFFLTRITRLSIFQQMDVKSEEEKSPEKLPPETEEGADDAKQNGKENASSSGKYPVQVFIILFMEVLVIYSWYGMKVVLHDYLELERGFNKNVATAIYHAFALVSYFLTLAGGILADSYWGRYKTIVLSGILYIIGHLILSASDFPGLNNFARTLTIVGLVVISLAAGGVKANVSSLGAEQFKLPEQQRHLDKFFSVFYFTVNFGAIIAQTSAPLLKSKIHCFGATTCYAAALGVAALFAIFTLIVFLAGTPLYIRVPCSENIFWKFVKCVFATDPWLPTSETSGYVLVNTLNEKVPIFVPIGDAMNQLELPPRGVLRIDELEAGKPYPLSTSPGGPAFVTHAGIGGQCQTAVVQGSAGNPTVTPIPGPDLVERAAKYCDVRVISPNAEAAKVELISGGKPEFTLEVPAGSIASPYLNGVPIERYDVKINGNNAGARRFDMGSVSSILLNPDMAPPTMKSVMAGIWLSTTGIGNLITSLIAATSAFAILWWEMLFYTILMLIVLVVFVAIAHFYVYYKYRAQKIEADENVDGNMSNNPVRRFSEGAASTLIGASSIIQLYRREAVTMLKAFTKHQVLCAFNLPKYDASSRILGARSGLKLYGNSVCALLCTRGESVEKLLSACSCYYHVLVFPRYPQYADIEIQGARPDQLRPKPDPEKLLFGKHFTDHMLSVEYSKELNGWGRPRITPVAPLQIHPGAKVLHYATELFEGMKAYRGIDHKIRIFRPDKNMARMNATAKRAGLPTFDGVELINCIRKLIKVDQEWVPHSDSSALYIRPTLIGTEPTLGVTKSSSALLYVLLCPVGPYFSTGLRANLLADPKFVRSWPGGCGDKKMGSNYDSGRTYLYEVLLFKCFISEKIRGIFSAFQYSTEETQAGESKTAVACFMPTLGVTKSSSALLYVLLCPVGPYFSTGLRANLLADPKFVRSWPGGCGDKKMGSNYAPTIDIQRQAEEQGFQQVLWLFGPDHQITEVGAMNLFIVLKGKDGQVELVTAPLNGLILPGVVRDSILTLAREWGRFKVSERIITMPLQQYWIKEYNFLTMTQLLEIFGSGTAAIVCPVETIKYEEHLIRVEPRENSLSSQFRTALNDIQTGRVDHPWAWHLNVDTERDHAVQWRGDLEQAEPQRPTQLLEQDKTVRNQRRLTPEKKACVLLDFRRRREIATYLGGLTSRKRPVGVDMQQRKKERKELEVQVAVSSF</sequence>
<dbReference type="PANTHER" id="PTHR11825:SF44">
    <property type="entry name" value="BRANCHED-CHAIN-AMINO-ACID AMINOTRANSFERASE"/>
    <property type="match status" value="1"/>
</dbReference>
<dbReference type="InterPro" id="IPR036259">
    <property type="entry name" value="MFS_trans_sf"/>
</dbReference>
<evidence type="ECO:0000256" key="10">
    <source>
        <dbReference type="ARBA" id="ARBA00023136"/>
    </source>
</evidence>
<keyword evidence="17" id="KW-1185">Reference proteome</keyword>
<dbReference type="InterPro" id="IPR018300">
    <property type="entry name" value="Aminotrans_IV_CS"/>
</dbReference>
<dbReference type="PROSITE" id="PS00770">
    <property type="entry name" value="AA_TRANSFER_CLASS_4"/>
    <property type="match status" value="1"/>
</dbReference>
<dbReference type="SUPFAM" id="SSF103473">
    <property type="entry name" value="MFS general substrate transporter"/>
    <property type="match status" value="1"/>
</dbReference>
<dbReference type="InterPro" id="IPR043131">
    <property type="entry name" value="BCAT-like_N"/>
</dbReference>
<keyword evidence="5 13" id="KW-0028">Amino-acid biosynthesis</keyword>
<evidence type="ECO:0000313" key="16">
    <source>
        <dbReference type="EMBL" id="CAD7278392.1"/>
    </source>
</evidence>
<feature type="transmembrane region" description="Helical" evidence="15">
    <location>
        <begin position="110"/>
        <end position="131"/>
    </location>
</feature>
<evidence type="ECO:0000256" key="12">
    <source>
        <dbReference type="RuleBase" id="RU004516"/>
    </source>
</evidence>
<dbReference type="EMBL" id="OA883255">
    <property type="protein sequence ID" value="CAD7278392.1"/>
    <property type="molecule type" value="Genomic_DNA"/>
</dbReference>
<reference evidence="16" key="1">
    <citation type="submission" date="2020-11" db="EMBL/GenBank/DDBJ databases">
        <authorList>
            <person name="Tran Van P."/>
        </authorList>
    </citation>
    <scope>NUCLEOTIDE SEQUENCE</scope>
</reference>
<dbReference type="InterPro" id="IPR001544">
    <property type="entry name" value="Aminotrans_IV"/>
</dbReference>
<dbReference type="GO" id="GO:0006857">
    <property type="term" value="P:oligopeptide transport"/>
    <property type="evidence" value="ECO:0007669"/>
    <property type="project" value="InterPro"/>
</dbReference>
<dbReference type="Pfam" id="PF00854">
    <property type="entry name" value="PTR2"/>
    <property type="match status" value="1"/>
</dbReference>
<dbReference type="Proteomes" id="UP000678499">
    <property type="component" value="Unassembled WGS sequence"/>
</dbReference>
<comment type="catalytic activity">
    <reaction evidence="13">
        <text>L-valine + 2-oxoglutarate = 3-methyl-2-oxobutanoate + L-glutamate</text>
        <dbReference type="Rhea" id="RHEA:24813"/>
        <dbReference type="ChEBI" id="CHEBI:11851"/>
        <dbReference type="ChEBI" id="CHEBI:16810"/>
        <dbReference type="ChEBI" id="CHEBI:29985"/>
        <dbReference type="ChEBI" id="CHEBI:57762"/>
        <dbReference type="EC" id="2.6.1.42"/>
    </reaction>
</comment>
<keyword evidence="11 13" id="KW-0100">Branched-chain amino acid biosynthesis</keyword>
<accession>A0A7R9BQN4</accession>
<dbReference type="GO" id="GO:0004084">
    <property type="term" value="F:branched-chain-amino-acid transaminase activity"/>
    <property type="evidence" value="ECO:0007669"/>
    <property type="project" value="UniProtKB-EC"/>
</dbReference>
<protein>
    <recommendedName>
        <fullName evidence="13">Branched-chain-amino-acid aminotransferase</fullName>
        <ecNumber evidence="13">2.6.1.42</ecNumber>
    </recommendedName>
</protein>
<gene>
    <name evidence="16" type="ORF">NMOB1V02_LOCUS6099</name>
</gene>